<dbReference type="KEGG" id="arep:ID810_06400"/>
<feature type="transmembrane region" description="Helical" evidence="6">
    <location>
        <begin position="317"/>
        <end position="339"/>
    </location>
</feature>
<feature type="transmembrane region" description="Helical" evidence="6">
    <location>
        <begin position="288"/>
        <end position="311"/>
    </location>
</feature>
<dbReference type="InterPro" id="IPR036259">
    <property type="entry name" value="MFS_trans_sf"/>
</dbReference>
<evidence type="ECO:0000256" key="2">
    <source>
        <dbReference type="ARBA" id="ARBA00022475"/>
    </source>
</evidence>
<name>A0A7T0LIP9_9ACTO</name>
<reference evidence="7 8" key="1">
    <citation type="submission" date="2020-11" db="EMBL/GenBank/DDBJ databases">
        <title>Actinomyces sp. ZJ750.</title>
        <authorList>
            <person name="Zhou J."/>
        </authorList>
    </citation>
    <scope>NUCLEOTIDE SEQUENCE [LARGE SCALE GENOMIC DNA]</scope>
    <source>
        <strain evidence="7 8">ZJ750</strain>
    </source>
</reference>
<evidence type="ECO:0000256" key="5">
    <source>
        <dbReference type="ARBA" id="ARBA00023136"/>
    </source>
</evidence>
<protein>
    <submittedName>
        <fullName evidence="7">MFS transporter</fullName>
    </submittedName>
</protein>
<dbReference type="GO" id="GO:0022857">
    <property type="term" value="F:transmembrane transporter activity"/>
    <property type="evidence" value="ECO:0007669"/>
    <property type="project" value="InterPro"/>
</dbReference>
<comment type="subcellular location">
    <subcellularLocation>
        <location evidence="1">Cell membrane</location>
        <topology evidence="1">Multi-pass membrane protein</topology>
    </subcellularLocation>
</comment>
<evidence type="ECO:0000256" key="1">
    <source>
        <dbReference type="ARBA" id="ARBA00004651"/>
    </source>
</evidence>
<evidence type="ECO:0000256" key="4">
    <source>
        <dbReference type="ARBA" id="ARBA00022989"/>
    </source>
</evidence>
<sequence length="418" mass="43084">MTTTSGTPNSMFWRVAATSGFGELAQGVADVVLPLIAVGTLGATGWQASAVTSAESVGLVAFGLLAGVVADRYNRVSVITTANLLRAAAFLALPIGGLFHVVNTPMLILLGVIAGACGVFADAAAQALTPTIASEEALLARNSQLLAVDSATQIGAPALAGTMTQWLSSQVAAGVTSIGYFLAAAPLFGCHAIDAARVTGAVAPGRQPNLMRELKDGFTELWHQRELRSTIACTATFNFAYGMLQPVFFPFLLQELGVSEGIVGLVLAMGGIGAVLAAIFAEKVVARIGIGAAIWLPAILAGCSIAAMALLSPRTALLVGGLLQGVLSISVTVYNITVFTLRQAGTSPDILGRVGVSSRVIVLGTAPLGSFFAASSMIFFEIRGSLIASGSIACLSSLWILVSPIRKVQRMTEFRRDC</sequence>
<feature type="transmembrane region" description="Helical" evidence="6">
    <location>
        <begin position="386"/>
        <end position="405"/>
    </location>
</feature>
<dbReference type="GO" id="GO:0005886">
    <property type="term" value="C:plasma membrane"/>
    <property type="evidence" value="ECO:0007669"/>
    <property type="project" value="UniProtKB-SubCell"/>
</dbReference>
<feature type="transmembrane region" description="Helical" evidence="6">
    <location>
        <begin position="50"/>
        <end position="70"/>
    </location>
</feature>
<dbReference type="EMBL" id="CP063989">
    <property type="protein sequence ID" value="QPL04459.1"/>
    <property type="molecule type" value="Genomic_DNA"/>
</dbReference>
<evidence type="ECO:0000313" key="8">
    <source>
        <dbReference type="Proteomes" id="UP000594637"/>
    </source>
</evidence>
<dbReference type="PANTHER" id="PTHR23513:SF6">
    <property type="entry name" value="MAJOR FACILITATOR SUPERFAMILY ASSOCIATED DOMAIN-CONTAINING PROTEIN"/>
    <property type="match status" value="1"/>
</dbReference>
<dbReference type="InterPro" id="IPR011701">
    <property type="entry name" value="MFS"/>
</dbReference>
<evidence type="ECO:0000256" key="3">
    <source>
        <dbReference type="ARBA" id="ARBA00022692"/>
    </source>
</evidence>
<keyword evidence="4 6" id="KW-1133">Transmembrane helix</keyword>
<proteinExistence type="predicted"/>
<accession>A0A7T0LIP9</accession>
<dbReference type="Proteomes" id="UP000594637">
    <property type="component" value="Chromosome"/>
</dbReference>
<dbReference type="CDD" id="cd06173">
    <property type="entry name" value="MFS_MefA_like"/>
    <property type="match status" value="1"/>
</dbReference>
<evidence type="ECO:0000313" key="7">
    <source>
        <dbReference type="EMBL" id="QPL04459.1"/>
    </source>
</evidence>
<evidence type="ECO:0000256" key="6">
    <source>
        <dbReference type="SAM" id="Phobius"/>
    </source>
</evidence>
<feature type="transmembrane region" description="Helical" evidence="6">
    <location>
        <begin position="231"/>
        <end position="249"/>
    </location>
</feature>
<keyword evidence="2" id="KW-1003">Cell membrane</keyword>
<feature type="transmembrane region" description="Helical" evidence="6">
    <location>
        <begin position="360"/>
        <end position="380"/>
    </location>
</feature>
<feature type="transmembrane region" description="Helical" evidence="6">
    <location>
        <begin position="261"/>
        <end position="281"/>
    </location>
</feature>
<dbReference type="Pfam" id="PF07690">
    <property type="entry name" value="MFS_1"/>
    <property type="match status" value="1"/>
</dbReference>
<keyword evidence="8" id="KW-1185">Reference proteome</keyword>
<dbReference type="RefSeq" id="WP_166854948.1">
    <property type="nucleotide sequence ID" value="NZ_CP063989.1"/>
</dbReference>
<organism evidence="7 8">
    <name type="scientific">Actinomyces respiraculi</name>
    <dbReference type="NCBI Taxonomy" id="2744574"/>
    <lineage>
        <taxon>Bacteria</taxon>
        <taxon>Bacillati</taxon>
        <taxon>Actinomycetota</taxon>
        <taxon>Actinomycetes</taxon>
        <taxon>Actinomycetales</taxon>
        <taxon>Actinomycetaceae</taxon>
        <taxon>Actinomyces</taxon>
    </lineage>
</organism>
<dbReference type="SUPFAM" id="SSF103473">
    <property type="entry name" value="MFS general substrate transporter"/>
    <property type="match status" value="1"/>
</dbReference>
<dbReference type="Gene3D" id="1.20.1250.20">
    <property type="entry name" value="MFS general substrate transporter like domains"/>
    <property type="match status" value="1"/>
</dbReference>
<dbReference type="AlphaFoldDB" id="A0A7T0LIP9"/>
<dbReference type="PANTHER" id="PTHR23513">
    <property type="entry name" value="INTEGRAL MEMBRANE EFFLUX PROTEIN-RELATED"/>
    <property type="match status" value="1"/>
</dbReference>
<keyword evidence="3 6" id="KW-0812">Transmembrane</keyword>
<keyword evidence="5 6" id="KW-0472">Membrane</keyword>
<gene>
    <name evidence="7" type="ORF">ID810_06400</name>
</gene>